<comment type="similarity">
    <text evidence="1">Belongs to the ABC transporter superfamily.</text>
</comment>
<feature type="domain" description="ABC transporter" evidence="5">
    <location>
        <begin position="4"/>
        <end position="231"/>
    </location>
</feature>
<dbReference type="Proteomes" id="UP000773850">
    <property type="component" value="Unassembled WGS sequence"/>
</dbReference>
<dbReference type="InterPro" id="IPR003593">
    <property type="entry name" value="AAA+_ATPase"/>
</dbReference>
<dbReference type="PANTHER" id="PTHR43335">
    <property type="entry name" value="ABC TRANSPORTER, ATP-BINDING PROTEIN"/>
    <property type="match status" value="1"/>
</dbReference>
<evidence type="ECO:0000256" key="2">
    <source>
        <dbReference type="ARBA" id="ARBA00022448"/>
    </source>
</evidence>
<dbReference type="PANTHER" id="PTHR43335:SF4">
    <property type="entry name" value="ABC TRANSPORTER, ATP-BINDING PROTEIN"/>
    <property type="match status" value="1"/>
</dbReference>
<dbReference type="InterPro" id="IPR003439">
    <property type="entry name" value="ABC_transporter-like_ATP-bd"/>
</dbReference>
<gene>
    <name evidence="7" type="ORF">D9548_14810</name>
    <name evidence="6" type="ORF">GS8_3247</name>
</gene>
<evidence type="ECO:0000313" key="8">
    <source>
        <dbReference type="Proteomes" id="UP000266922"/>
    </source>
</evidence>
<dbReference type="Proteomes" id="UP000266922">
    <property type="component" value="Unassembled WGS sequence"/>
</dbReference>
<keyword evidence="2" id="KW-0813">Transport</keyword>
<keyword evidence="3" id="KW-0547">Nucleotide-binding</keyword>
<dbReference type="RefSeq" id="WP_049624427.1">
    <property type="nucleotide sequence ID" value="NZ_JARMSZ010000066.1"/>
</dbReference>
<evidence type="ECO:0000259" key="5">
    <source>
        <dbReference type="PROSITE" id="PS50893"/>
    </source>
</evidence>
<organism evidence="7 8">
    <name type="scientific">Geobacillus stearothermophilus</name>
    <name type="common">Bacillus stearothermophilus</name>
    <dbReference type="NCBI Taxonomy" id="1422"/>
    <lineage>
        <taxon>Bacteria</taxon>
        <taxon>Bacillati</taxon>
        <taxon>Bacillota</taxon>
        <taxon>Bacilli</taxon>
        <taxon>Bacillales</taxon>
        <taxon>Anoxybacillaceae</taxon>
        <taxon>Geobacillus</taxon>
    </lineage>
</organism>
<name>A0A3L7CL30_GEOSE</name>
<dbReference type="PROSITE" id="PS00211">
    <property type="entry name" value="ABC_TRANSPORTER_1"/>
    <property type="match status" value="1"/>
</dbReference>
<dbReference type="InterPro" id="IPR025302">
    <property type="entry name" value="DrrA1/2-like_C"/>
</dbReference>
<accession>A0A3L7CL30</accession>
<dbReference type="EMBL" id="RCTJ01000095">
    <property type="protein sequence ID" value="RLQ12919.1"/>
    <property type="molecule type" value="Genomic_DNA"/>
</dbReference>
<keyword evidence="9" id="KW-1185">Reference proteome</keyword>
<dbReference type="SMART" id="SM00382">
    <property type="entry name" value="AAA"/>
    <property type="match status" value="1"/>
</dbReference>
<dbReference type="EMBL" id="LUCS01000035">
    <property type="protein sequence ID" value="KAF6509419.1"/>
    <property type="molecule type" value="Genomic_DNA"/>
</dbReference>
<reference evidence="7 8" key="2">
    <citation type="submission" date="2018-10" db="EMBL/GenBank/DDBJ databases">
        <title>Geobacillus stearothermophilus in processing lines of powdered infant formula.</title>
        <authorList>
            <person name="Rhee M.S."/>
            <person name="Choi I.-G."/>
            <person name="Cho T.J."/>
            <person name="Park B."/>
        </authorList>
    </citation>
    <scope>NUCLEOTIDE SEQUENCE [LARGE SCALE GENOMIC DNA]</scope>
    <source>
        <strain evidence="7 8">FHS-PPGT130</strain>
    </source>
</reference>
<comment type="caution">
    <text evidence="7">The sequence shown here is derived from an EMBL/GenBank/DDBJ whole genome shotgun (WGS) entry which is preliminary data.</text>
</comment>
<dbReference type="Gene3D" id="3.40.50.300">
    <property type="entry name" value="P-loop containing nucleotide triphosphate hydrolases"/>
    <property type="match status" value="1"/>
</dbReference>
<reference evidence="6 9" key="1">
    <citation type="submission" date="2016-03" db="EMBL/GenBank/DDBJ databases">
        <title>Spore heat resistance.</title>
        <authorList>
            <person name="Boekhorst J."/>
            <person name="Berendsen E.M."/>
            <person name="Wells-Bennik M.H."/>
            <person name="Kuipers O.P."/>
        </authorList>
    </citation>
    <scope>NUCLEOTIDE SEQUENCE [LARGE SCALE GENOMIC DNA]</scope>
    <source>
        <strain evidence="6 9">GS8</strain>
    </source>
</reference>
<evidence type="ECO:0000256" key="3">
    <source>
        <dbReference type="ARBA" id="ARBA00022741"/>
    </source>
</evidence>
<dbReference type="AlphaFoldDB" id="A0A3L7CL30"/>
<dbReference type="GO" id="GO:0016887">
    <property type="term" value="F:ATP hydrolysis activity"/>
    <property type="evidence" value="ECO:0007669"/>
    <property type="project" value="InterPro"/>
</dbReference>
<protein>
    <submittedName>
        <fullName evidence="7">ABC transporter ATP-binding protein</fullName>
    </submittedName>
</protein>
<dbReference type="CDD" id="cd03230">
    <property type="entry name" value="ABC_DR_subfamily_A"/>
    <property type="match status" value="1"/>
</dbReference>
<proteinExistence type="inferred from homology"/>
<evidence type="ECO:0000313" key="7">
    <source>
        <dbReference type="EMBL" id="RLQ12919.1"/>
    </source>
</evidence>
<evidence type="ECO:0000313" key="6">
    <source>
        <dbReference type="EMBL" id="KAF6509419.1"/>
    </source>
</evidence>
<evidence type="ECO:0000313" key="9">
    <source>
        <dbReference type="Proteomes" id="UP000773850"/>
    </source>
</evidence>
<dbReference type="Pfam" id="PF00005">
    <property type="entry name" value="ABC_tran"/>
    <property type="match status" value="1"/>
</dbReference>
<dbReference type="Pfam" id="PF13732">
    <property type="entry name" value="DrrA1-3_C"/>
    <property type="match status" value="1"/>
</dbReference>
<dbReference type="GO" id="GO:0005524">
    <property type="term" value="F:ATP binding"/>
    <property type="evidence" value="ECO:0007669"/>
    <property type="project" value="UniProtKB-KW"/>
</dbReference>
<evidence type="ECO:0000256" key="4">
    <source>
        <dbReference type="ARBA" id="ARBA00022840"/>
    </source>
</evidence>
<sequence length="313" mass="35685">MKIIEVYNLKKKFKDHYVVKGVTFDVKKGEIFGFLGKNGAGKTTTMNMLTGIILPTEGSFTIGGKTNQEIDQIKRIIGVMPDAANYYYDLTAIEHLIFFSKLKKLKMKNSDLLAILERVGLKGHEKKKVGSYSFGMKKKLGIAQAILGKPQVVFLDEPTSGLDPESAVEIQQLIQELSQDHMTIFLTSHNLIEVERICDRIAIMENGIISKIGSMEELRALHQRTIRLSIKIKKEDSFIAHSMKNNLVDYVSDIQVKDQYLYCYLYKEADIPKLIHYLSSQNIDIYEVKTEKATLEDIFFDRTSRDAIDMIKT</sequence>
<evidence type="ECO:0000256" key="1">
    <source>
        <dbReference type="ARBA" id="ARBA00005417"/>
    </source>
</evidence>
<dbReference type="SUPFAM" id="SSF52540">
    <property type="entry name" value="P-loop containing nucleoside triphosphate hydrolases"/>
    <property type="match status" value="1"/>
</dbReference>
<dbReference type="InterPro" id="IPR027417">
    <property type="entry name" value="P-loop_NTPase"/>
</dbReference>
<keyword evidence="4 7" id="KW-0067">ATP-binding</keyword>
<dbReference type="InterPro" id="IPR017871">
    <property type="entry name" value="ABC_transporter-like_CS"/>
</dbReference>
<dbReference type="PROSITE" id="PS50893">
    <property type="entry name" value="ABC_TRANSPORTER_2"/>
    <property type="match status" value="1"/>
</dbReference>